<keyword evidence="2" id="KW-1185">Reference proteome</keyword>
<name>A0A1T4XWZ5_9FIRM</name>
<dbReference type="AlphaFoldDB" id="A0A1T4XWZ5"/>
<evidence type="ECO:0000313" key="2">
    <source>
        <dbReference type="Proteomes" id="UP000190286"/>
    </source>
</evidence>
<gene>
    <name evidence="1" type="ORF">SAMN02745178_02464</name>
</gene>
<organism evidence="1 2">
    <name type="scientific">Gemmiger formicilis</name>
    <dbReference type="NCBI Taxonomy" id="745368"/>
    <lineage>
        <taxon>Bacteria</taxon>
        <taxon>Bacillati</taxon>
        <taxon>Bacillota</taxon>
        <taxon>Clostridia</taxon>
        <taxon>Eubacteriales</taxon>
        <taxon>Gemmiger</taxon>
    </lineage>
</organism>
<accession>A0A1T4XWZ5</accession>
<protein>
    <submittedName>
        <fullName evidence="1">Uncharacterized protein</fullName>
    </submittedName>
</protein>
<dbReference type="EMBL" id="FUYF01000021">
    <property type="protein sequence ID" value="SKA94092.1"/>
    <property type="molecule type" value="Genomic_DNA"/>
</dbReference>
<dbReference type="Proteomes" id="UP000190286">
    <property type="component" value="Unassembled WGS sequence"/>
</dbReference>
<dbReference type="GeneID" id="93339428"/>
<proteinExistence type="predicted"/>
<dbReference type="RefSeq" id="WP_200805193.1">
    <property type="nucleotide sequence ID" value="NZ_FUYF01000021.1"/>
</dbReference>
<reference evidence="1 2" key="1">
    <citation type="submission" date="2017-02" db="EMBL/GenBank/DDBJ databases">
        <authorList>
            <person name="Peterson S.W."/>
        </authorList>
    </citation>
    <scope>NUCLEOTIDE SEQUENCE [LARGE SCALE GENOMIC DNA]</scope>
    <source>
        <strain evidence="1 2">ATCC 27749</strain>
    </source>
</reference>
<evidence type="ECO:0000313" key="1">
    <source>
        <dbReference type="EMBL" id="SKA94092.1"/>
    </source>
</evidence>
<sequence length="48" mass="5450">MAGLAGIVGFHESEDGYIVSFPDTENTQALINDYKARLRDLENNIWQH</sequence>